<keyword evidence="5" id="KW-1185">Reference proteome</keyword>
<dbReference type="PROSITE" id="PS50113">
    <property type="entry name" value="PAC"/>
    <property type="match status" value="1"/>
</dbReference>
<dbReference type="CDD" id="cd00130">
    <property type="entry name" value="PAS"/>
    <property type="match status" value="1"/>
</dbReference>
<dbReference type="Pfam" id="PF00990">
    <property type="entry name" value="GGDEF"/>
    <property type="match status" value="1"/>
</dbReference>
<dbReference type="Proteomes" id="UP000787635">
    <property type="component" value="Unassembled WGS sequence"/>
</dbReference>
<dbReference type="SUPFAM" id="SSF55073">
    <property type="entry name" value="Nucleotide cyclase"/>
    <property type="match status" value="1"/>
</dbReference>
<name>A0ABX1E4Q9_9PROT</name>
<evidence type="ECO:0000259" key="3">
    <source>
        <dbReference type="PROSITE" id="PS50887"/>
    </source>
</evidence>
<dbReference type="NCBIfam" id="TIGR00254">
    <property type="entry name" value="GGDEF"/>
    <property type="match status" value="1"/>
</dbReference>
<protein>
    <submittedName>
        <fullName evidence="4">Diguanylate cyclase</fullName>
    </submittedName>
</protein>
<dbReference type="RefSeq" id="WP_168031954.1">
    <property type="nucleotide sequence ID" value="NZ_JAAVNE010000023.1"/>
</dbReference>
<evidence type="ECO:0000313" key="4">
    <source>
        <dbReference type="EMBL" id="NKC32161.1"/>
    </source>
</evidence>
<evidence type="ECO:0000259" key="2">
    <source>
        <dbReference type="PROSITE" id="PS50113"/>
    </source>
</evidence>
<dbReference type="InterPro" id="IPR001610">
    <property type="entry name" value="PAC"/>
</dbReference>
<gene>
    <name evidence="4" type="ORF">HEQ75_14955</name>
</gene>
<dbReference type="Gene3D" id="3.30.450.20">
    <property type="entry name" value="PAS domain"/>
    <property type="match status" value="1"/>
</dbReference>
<dbReference type="InterPro" id="IPR052155">
    <property type="entry name" value="Biofilm_reg_signaling"/>
</dbReference>
<dbReference type="SMART" id="SM00267">
    <property type="entry name" value="GGDEF"/>
    <property type="match status" value="1"/>
</dbReference>
<dbReference type="Pfam" id="PF00989">
    <property type="entry name" value="PAS"/>
    <property type="match status" value="1"/>
</dbReference>
<dbReference type="InterPro" id="IPR013767">
    <property type="entry name" value="PAS_fold"/>
</dbReference>
<dbReference type="PANTHER" id="PTHR44757:SF2">
    <property type="entry name" value="BIOFILM ARCHITECTURE MAINTENANCE PROTEIN MBAA"/>
    <property type="match status" value="1"/>
</dbReference>
<dbReference type="InterPro" id="IPR043128">
    <property type="entry name" value="Rev_trsase/Diguanyl_cyclase"/>
</dbReference>
<dbReference type="SUPFAM" id="SSF55785">
    <property type="entry name" value="PYP-like sensor domain (PAS domain)"/>
    <property type="match status" value="1"/>
</dbReference>
<dbReference type="SMART" id="SM00086">
    <property type="entry name" value="PAC"/>
    <property type="match status" value="1"/>
</dbReference>
<dbReference type="InterPro" id="IPR029787">
    <property type="entry name" value="Nucleotide_cyclase"/>
</dbReference>
<evidence type="ECO:0000313" key="5">
    <source>
        <dbReference type="Proteomes" id="UP000787635"/>
    </source>
</evidence>
<dbReference type="PROSITE" id="PS50112">
    <property type="entry name" value="PAS"/>
    <property type="match status" value="1"/>
</dbReference>
<dbReference type="CDD" id="cd01949">
    <property type="entry name" value="GGDEF"/>
    <property type="match status" value="1"/>
</dbReference>
<comment type="caution">
    <text evidence="4">The sequence shown here is derived from an EMBL/GenBank/DDBJ whole genome shotgun (WGS) entry which is preliminary data.</text>
</comment>
<organism evidence="4 5">
    <name type="scientific">Falsiroseomonas selenitidurans</name>
    <dbReference type="NCBI Taxonomy" id="2716335"/>
    <lineage>
        <taxon>Bacteria</taxon>
        <taxon>Pseudomonadati</taxon>
        <taxon>Pseudomonadota</taxon>
        <taxon>Alphaproteobacteria</taxon>
        <taxon>Acetobacterales</taxon>
        <taxon>Roseomonadaceae</taxon>
        <taxon>Falsiroseomonas</taxon>
    </lineage>
</organism>
<reference evidence="4 5" key="1">
    <citation type="submission" date="2020-03" db="EMBL/GenBank/DDBJ databases">
        <title>Roseomonas selenitidurans sp. nov. isolated from urban soil.</title>
        <authorList>
            <person name="Liu H."/>
        </authorList>
    </citation>
    <scope>NUCLEOTIDE SEQUENCE [LARGE SCALE GENOMIC DNA]</scope>
    <source>
        <strain evidence="4 5">BU-1</strain>
    </source>
</reference>
<dbReference type="NCBIfam" id="TIGR00229">
    <property type="entry name" value="sensory_box"/>
    <property type="match status" value="1"/>
</dbReference>
<proteinExistence type="predicted"/>
<feature type="domain" description="PAS" evidence="1">
    <location>
        <begin position="16"/>
        <end position="91"/>
    </location>
</feature>
<dbReference type="Gene3D" id="3.30.70.270">
    <property type="match status" value="1"/>
</dbReference>
<sequence>MRPHPPANPAAAPDPALLLLRQVVATAQDAVIVTDATLDGAGPRIRYVNPAFTRLTGWTEAEMTGRSPTLLQGPGTDTAALAALRRALRSAEPGAARLLLYARNGAPFWLDLRITPLADAAGRPHGFAAIGRDVTLEQRRLDEREPPLARDPLTGLPDRAALLRRLGAGRTPRLAMACLQIDQLRRVSETFGPAAGDAVVMGVADLLAENVRHGDVVGRTGPAAFALCLPGLDLLGARRAAERLRRALAAAEFPTEAGPLRVTCSFGICAAAPGETLSELVRRAEAALQAARREGRNRVAIG</sequence>
<dbReference type="InterPro" id="IPR035965">
    <property type="entry name" value="PAS-like_dom_sf"/>
</dbReference>
<feature type="domain" description="GGDEF" evidence="3">
    <location>
        <begin position="172"/>
        <end position="302"/>
    </location>
</feature>
<dbReference type="PROSITE" id="PS50887">
    <property type="entry name" value="GGDEF"/>
    <property type="match status" value="1"/>
</dbReference>
<dbReference type="InterPro" id="IPR000014">
    <property type="entry name" value="PAS"/>
</dbReference>
<dbReference type="InterPro" id="IPR000700">
    <property type="entry name" value="PAS-assoc_C"/>
</dbReference>
<dbReference type="PANTHER" id="PTHR44757">
    <property type="entry name" value="DIGUANYLATE CYCLASE DGCP"/>
    <property type="match status" value="1"/>
</dbReference>
<dbReference type="EMBL" id="JAAVNE010000023">
    <property type="protein sequence ID" value="NKC32161.1"/>
    <property type="molecule type" value="Genomic_DNA"/>
</dbReference>
<dbReference type="InterPro" id="IPR000160">
    <property type="entry name" value="GGDEF_dom"/>
</dbReference>
<evidence type="ECO:0000259" key="1">
    <source>
        <dbReference type="PROSITE" id="PS50112"/>
    </source>
</evidence>
<dbReference type="SMART" id="SM00091">
    <property type="entry name" value="PAS"/>
    <property type="match status" value="1"/>
</dbReference>
<feature type="domain" description="PAC" evidence="2">
    <location>
        <begin position="92"/>
        <end position="146"/>
    </location>
</feature>
<accession>A0ABX1E4Q9</accession>